<dbReference type="RefSeq" id="XP_017304586.1">
    <property type="nucleotide sequence ID" value="XM_017449097.2"/>
</dbReference>
<accession>A0A1S4EQZ1</accession>
<evidence type="ECO:0000313" key="3">
    <source>
        <dbReference type="RefSeq" id="XP_017304586.1"/>
    </source>
</evidence>
<keyword evidence="1" id="KW-0175">Coiled coil</keyword>
<feature type="non-terminal residue" evidence="3">
    <location>
        <position position="1"/>
    </location>
</feature>
<gene>
    <name evidence="3" type="primary">LOC108254117</name>
</gene>
<organism evidence="2 3">
    <name type="scientific">Diaphorina citri</name>
    <name type="common">Asian citrus psyllid</name>
    <dbReference type="NCBI Taxonomy" id="121845"/>
    <lineage>
        <taxon>Eukaryota</taxon>
        <taxon>Metazoa</taxon>
        <taxon>Ecdysozoa</taxon>
        <taxon>Arthropoda</taxon>
        <taxon>Hexapoda</taxon>
        <taxon>Insecta</taxon>
        <taxon>Pterygota</taxon>
        <taxon>Neoptera</taxon>
        <taxon>Paraneoptera</taxon>
        <taxon>Hemiptera</taxon>
        <taxon>Sternorrhyncha</taxon>
        <taxon>Psylloidea</taxon>
        <taxon>Psyllidae</taxon>
        <taxon>Diaphorininae</taxon>
        <taxon>Diaphorina</taxon>
    </lineage>
</organism>
<sequence>DSELNQEKQLKDDLLRHTEAAALYHETEKKLKVVEEKFTKLKDVYTKLREEHIALIRQKAGIEKELRGGDKMTKFARAANHLICSIVRTPPVNTL</sequence>
<evidence type="ECO:0000313" key="2">
    <source>
        <dbReference type="Proteomes" id="UP000079169"/>
    </source>
</evidence>
<protein>
    <submittedName>
        <fullName evidence="3">Huntington interacting protein related 1-like</fullName>
    </submittedName>
</protein>
<dbReference type="GeneID" id="108254117"/>
<dbReference type="AlphaFoldDB" id="A0A1S4EQZ1"/>
<name>A0A1S4EQZ1_DIACI</name>
<dbReference type="KEGG" id="dci:108254117"/>
<reference evidence="3" key="1">
    <citation type="submission" date="2025-08" db="UniProtKB">
        <authorList>
            <consortium name="RefSeq"/>
        </authorList>
    </citation>
    <scope>IDENTIFICATION</scope>
</reference>
<feature type="coiled-coil region" evidence="1">
    <location>
        <begin position="24"/>
        <end position="51"/>
    </location>
</feature>
<dbReference type="PaxDb" id="121845-A0A1S4EQZ1"/>
<evidence type="ECO:0000256" key="1">
    <source>
        <dbReference type="SAM" id="Coils"/>
    </source>
</evidence>
<keyword evidence="2" id="KW-1185">Reference proteome</keyword>
<proteinExistence type="predicted"/>
<dbReference type="Proteomes" id="UP000079169">
    <property type="component" value="Unplaced"/>
</dbReference>
<dbReference type="STRING" id="121845.A0A1S4EQZ1"/>